<dbReference type="AlphaFoldDB" id="A0A7W7Q6B1"/>
<keyword evidence="2" id="KW-0732">Signal</keyword>
<feature type="transmembrane region" description="Helical" evidence="1">
    <location>
        <begin position="53"/>
        <end position="71"/>
    </location>
</feature>
<evidence type="ECO:0000313" key="4">
    <source>
        <dbReference type="Proteomes" id="UP000520767"/>
    </source>
</evidence>
<proteinExistence type="predicted"/>
<organism evidence="3 4">
    <name type="scientific">Actinophytocola algeriensis</name>
    <dbReference type="NCBI Taxonomy" id="1768010"/>
    <lineage>
        <taxon>Bacteria</taxon>
        <taxon>Bacillati</taxon>
        <taxon>Actinomycetota</taxon>
        <taxon>Actinomycetes</taxon>
        <taxon>Pseudonocardiales</taxon>
        <taxon>Pseudonocardiaceae</taxon>
    </lineage>
</organism>
<sequence length="203" mass="21801">MTTLTRTRWRVPAALLALSAVPVLAGAFRVTQLSTGAAVTPENARFFADPVPVVLHIVGASLFCVLGAFQFPRGPRHRVLGRLIVPCGLVAALSGMWMAVVYPLPAHDGDLLMVLRLVFGSAMAAALVLGVAAVRRRDFGTHRGWMIRGYAIGQGGGTQAVLFGFWTAAEGDPDVTTRALLLGAGWVLNLVVAEWLIRRKDYR</sequence>
<dbReference type="Pfam" id="PF10067">
    <property type="entry name" value="DUF2306"/>
    <property type="match status" value="1"/>
</dbReference>
<accession>A0A7W7Q6B1</accession>
<protein>
    <submittedName>
        <fullName evidence="3">Uncharacterized membrane protein YozB (DUF420 family)</fullName>
    </submittedName>
</protein>
<evidence type="ECO:0000256" key="2">
    <source>
        <dbReference type="SAM" id="SignalP"/>
    </source>
</evidence>
<dbReference type="Proteomes" id="UP000520767">
    <property type="component" value="Unassembled WGS sequence"/>
</dbReference>
<dbReference type="RefSeq" id="WP_184811887.1">
    <property type="nucleotide sequence ID" value="NZ_JACHJQ010000004.1"/>
</dbReference>
<feature type="transmembrane region" description="Helical" evidence="1">
    <location>
        <begin position="114"/>
        <end position="134"/>
    </location>
</feature>
<feature type="transmembrane region" description="Helical" evidence="1">
    <location>
        <begin position="83"/>
        <end position="102"/>
    </location>
</feature>
<feature type="signal peptide" evidence="2">
    <location>
        <begin position="1"/>
        <end position="25"/>
    </location>
</feature>
<evidence type="ECO:0000256" key="1">
    <source>
        <dbReference type="SAM" id="Phobius"/>
    </source>
</evidence>
<keyword evidence="4" id="KW-1185">Reference proteome</keyword>
<comment type="caution">
    <text evidence="3">The sequence shown here is derived from an EMBL/GenBank/DDBJ whole genome shotgun (WGS) entry which is preliminary data.</text>
</comment>
<reference evidence="3 4" key="1">
    <citation type="submission" date="2020-08" db="EMBL/GenBank/DDBJ databases">
        <title>Genomic Encyclopedia of Type Strains, Phase III (KMG-III): the genomes of soil and plant-associated and newly described type strains.</title>
        <authorList>
            <person name="Whitman W."/>
        </authorList>
    </citation>
    <scope>NUCLEOTIDE SEQUENCE [LARGE SCALE GENOMIC DNA]</scope>
    <source>
        <strain evidence="3 4">CECT 8960</strain>
    </source>
</reference>
<keyword evidence="1" id="KW-0812">Transmembrane</keyword>
<feature type="transmembrane region" description="Helical" evidence="1">
    <location>
        <begin position="146"/>
        <end position="167"/>
    </location>
</feature>
<evidence type="ECO:0000313" key="3">
    <source>
        <dbReference type="EMBL" id="MBB4907732.1"/>
    </source>
</evidence>
<gene>
    <name evidence="3" type="ORF">FHR82_003974</name>
</gene>
<name>A0A7W7Q6B1_9PSEU</name>
<dbReference type="InterPro" id="IPR018750">
    <property type="entry name" value="DUF2306_membrane"/>
</dbReference>
<keyword evidence="1" id="KW-0472">Membrane</keyword>
<dbReference type="EMBL" id="JACHJQ010000004">
    <property type="protein sequence ID" value="MBB4907732.1"/>
    <property type="molecule type" value="Genomic_DNA"/>
</dbReference>
<feature type="chain" id="PRO_5038831579" evidence="2">
    <location>
        <begin position="26"/>
        <end position="203"/>
    </location>
</feature>
<keyword evidence="1" id="KW-1133">Transmembrane helix</keyword>
<feature type="transmembrane region" description="Helical" evidence="1">
    <location>
        <begin position="179"/>
        <end position="197"/>
    </location>
</feature>